<dbReference type="InterPro" id="IPR050297">
    <property type="entry name" value="LipidA_mod_glycosyltrf_83"/>
</dbReference>
<feature type="transmembrane region" description="Helical" evidence="9">
    <location>
        <begin position="363"/>
        <end position="379"/>
    </location>
</feature>
<feature type="transmembrane region" description="Helical" evidence="9">
    <location>
        <begin position="149"/>
        <end position="176"/>
    </location>
</feature>
<sequence>MLAAALRLPFLDGSSLWFDETYTAAVVDAGGLGAVWETIGRTESTPPLFYLLTWAWSQVVGDSGEATLRTVSALASIAATPVAYLALRRLVGRVPALAAAAIVTVSPVLVVYALDARSYALLVLTALLSVWAFAAVLESATGRRLALWGLAAAATIWTHYYGGFLVLAEVVVLLWLRPRARVATAAAAAAVLVALLPLVAMVREQTGDERAGFIAGTDLLERVEQLVRQFATGMNVPRTWLEALGLALFLAGGAVGLALAVRAALAARAAGRAAVGVSSAAPAPPTAAARPAAAPPAAADPDGPLADGPAALLALLAIGLAVPVALAVTGLYDRLYMRNLLYALPLCAALVALGLLRLRAIPLAAYLAVCVTAVVWAHTDWHYEQTNWRAALAAVSAADAQAGDAAPVIAATPLGQPVVTHYLRTVPASQPLSARRAWLVVEPARGPGQRALHPIAPAPAEAELAALFPQRREREVDGFRVVEYVSPTPVALAPGVWPGATLFEPAP</sequence>
<keyword evidence="12" id="KW-1185">Reference proteome</keyword>
<evidence type="ECO:0000256" key="9">
    <source>
        <dbReference type="SAM" id="Phobius"/>
    </source>
</evidence>
<evidence type="ECO:0000256" key="2">
    <source>
        <dbReference type="ARBA" id="ARBA00022475"/>
    </source>
</evidence>
<keyword evidence="5 9" id="KW-0812">Transmembrane</keyword>
<organism evidence="11 12">
    <name type="scientific">Conexibacter arvalis</name>
    <dbReference type="NCBI Taxonomy" id="912552"/>
    <lineage>
        <taxon>Bacteria</taxon>
        <taxon>Bacillati</taxon>
        <taxon>Actinomycetota</taxon>
        <taxon>Thermoleophilia</taxon>
        <taxon>Solirubrobacterales</taxon>
        <taxon>Conexibacteraceae</taxon>
        <taxon>Conexibacter</taxon>
    </lineage>
</organism>
<dbReference type="GO" id="GO:0010041">
    <property type="term" value="P:response to iron(III) ion"/>
    <property type="evidence" value="ECO:0007669"/>
    <property type="project" value="TreeGrafter"/>
</dbReference>
<feature type="transmembrane region" description="Helical" evidence="9">
    <location>
        <begin position="182"/>
        <end position="202"/>
    </location>
</feature>
<dbReference type="Proteomes" id="UP000585272">
    <property type="component" value="Unassembled WGS sequence"/>
</dbReference>
<keyword evidence="2" id="KW-1003">Cell membrane</keyword>
<evidence type="ECO:0000256" key="4">
    <source>
        <dbReference type="ARBA" id="ARBA00022679"/>
    </source>
</evidence>
<dbReference type="GO" id="GO:0009103">
    <property type="term" value="P:lipopolysaccharide biosynthetic process"/>
    <property type="evidence" value="ECO:0007669"/>
    <property type="project" value="UniProtKB-ARBA"/>
</dbReference>
<dbReference type="PANTHER" id="PTHR33908">
    <property type="entry name" value="MANNOSYLTRANSFERASE YKCB-RELATED"/>
    <property type="match status" value="1"/>
</dbReference>
<evidence type="ECO:0000256" key="6">
    <source>
        <dbReference type="ARBA" id="ARBA00022989"/>
    </source>
</evidence>
<keyword evidence="4 11" id="KW-0808">Transferase</keyword>
<evidence type="ECO:0000256" key="1">
    <source>
        <dbReference type="ARBA" id="ARBA00004651"/>
    </source>
</evidence>
<feature type="transmembrane region" description="Helical" evidence="9">
    <location>
        <begin position="94"/>
        <end position="113"/>
    </location>
</feature>
<comment type="caution">
    <text evidence="11">The sequence shown here is derived from an EMBL/GenBank/DDBJ whole genome shotgun (WGS) entry which is preliminary data.</text>
</comment>
<dbReference type="InterPro" id="IPR038731">
    <property type="entry name" value="RgtA/B/C-like"/>
</dbReference>
<keyword evidence="6 9" id="KW-1133">Transmembrane helix</keyword>
<dbReference type="PANTHER" id="PTHR33908:SF3">
    <property type="entry name" value="UNDECAPRENYL PHOSPHATE-ALPHA-4-AMINO-4-DEOXY-L-ARABINOSE ARABINOSYL TRANSFERASE"/>
    <property type="match status" value="1"/>
</dbReference>
<evidence type="ECO:0000256" key="5">
    <source>
        <dbReference type="ARBA" id="ARBA00022692"/>
    </source>
</evidence>
<dbReference type="GO" id="GO:0016763">
    <property type="term" value="F:pentosyltransferase activity"/>
    <property type="evidence" value="ECO:0007669"/>
    <property type="project" value="TreeGrafter"/>
</dbReference>
<evidence type="ECO:0000313" key="11">
    <source>
        <dbReference type="EMBL" id="MBB4661479.1"/>
    </source>
</evidence>
<feature type="transmembrane region" description="Helical" evidence="9">
    <location>
        <begin position="339"/>
        <end position="357"/>
    </location>
</feature>
<dbReference type="EMBL" id="JACHNU010000001">
    <property type="protein sequence ID" value="MBB4661479.1"/>
    <property type="molecule type" value="Genomic_DNA"/>
</dbReference>
<proteinExistence type="predicted"/>
<evidence type="ECO:0000313" key="12">
    <source>
        <dbReference type="Proteomes" id="UP000585272"/>
    </source>
</evidence>
<evidence type="ECO:0000259" key="10">
    <source>
        <dbReference type="Pfam" id="PF13231"/>
    </source>
</evidence>
<evidence type="ECO:0000256" key="3">
    <source>
        <dbReference type="ARBA" id="ARBA00022676"/>
    </source>
</evidence>
<gene>
    <name evidence="11" type="ORF">BDZ31_001052</name>
</gene>
<feature type="transmembrane region" description="Helical" evidence="9">
    <location>
        <begin position="243"/>
        <end position="265"/>
    </location>
</feature>
<dbReference type="RefSeq" id="WP_183339684.1">
    <property type="nucleotide sequence ID" value="NZ_JACHNU010000001.1"/>
</dbReference>
<comment type="subcellular location">
    <subcellularLocation>
        <location evidence="1">Cell membrane</location>
        <topology evidence="1">Multi-pass membrane protein</topology>
    </subcellularLocation>
</comment>
<feature type="transmembrane region" description="Helical" evidence="9">
    <location>
        <begin position="310"/>
        <end position="332"/>
    </location>
</feature>
<dbReference type="GO" id="GO:0005886">
    <property type="term" value="C:plasma membrane"/>
    <property type="evidence" value="ECO:0007669"/>
    <property type="project" value="UniProtKB-SubCell"/>
</dbReference>
<evidence type="ECO:0000256" key="8">
    <source>
        <dbReference type="SAM" id="MobiDB-lite"/>
    </source>
</evidence>
<dbReference type="Pfam" id="PF13231">
    <property type="entry name" value="PMT_2"/>
    <property type="match status" value="1"/>
</dbReference>
<keyword evidence="3" id="KW-0328">Glycosyltransferase</keyword>
<feature type="domain" description="Glycosyltransferase RgtA/B/C/D-like" evidence="10">
    <location>
        <begin position="45"/>
        <end position="198"/>
    </location>
</feature>
<feature type="region of interest" description="Disordered" evidence="8">
    <location>
        <begin position="279"/>
        <end position="301"/>
    </location>
</feature>
<evidence type="ECO:0000256" key="7">
    <source>
        <dbReference type="ARBA" id="ARBA00023136"/>
    </source>
</evidence>
<accession>A0A840I990</accession>
<name>A0A840I990_9ACTN</name>
<feature type="transmembrane region" description="Helical" evidence="9">
    <location>
        <begin position="119"/>
        <end position="137"/>
    </location>
</feature>
<keyword evidence="7 9" id="KW-0472">Membrane</keyword>
<dbReference type="AlphaFoldDB" id="A0A840I990"/>
<protein>
    <submittedName>
        <fullName evidence="11">4-amino-4-deoxy-L-arabinose transferase-like glycosyltransferase</fullName>
    </submittedName>
</protein>
<reference evidence="11 12" key="1">
    <citation type="submission" date="2020-08" db="EMBL/GenBank/DDBJ databases">
        <title>Genomic Encyclopedia of Archaeal and Bacterial Type Strains, Phase II (KMG-II): from individual species to whole genera.</title>
        <authorList>
            <person name="Goeker M."/>
        </authorList>
    </citation>
    <scope>NUCLEOTIDE SEQUENCE [LARGE SCALE GENOMIC DNA]</scope>
    <source>
        <strain evidence="11 12">DSM 23288</strain>
    </source>
</reference>